<dbReference type="PANTHER" id="PTHR30487:SF0">
    <property type="entry name" value="PREPILIN LEADER PEPTIDASE_N-METHYLTRANSFERASE-RELATED"/>
    <property type="match status" value="1"/>
</dbReference>
<evidence type="ECO:0000313" key="4">
    <source>
        <dbReference type="Proteomes" id="UP000033930"/>
    </source>
</evidence>
<dbReference type="GO" id="GO:0004190">
    <property type="term" value="F:aspartic-type endopeptidase activity"/>
    <property type="evidence" value="ECO:0007669"/>
    <property type="project" value="TreeGrafter"/>
</dbReference>
<evidence type="ECO:0000259" key="2">
    <source>
        <dbReference type="Pfam" id="PF06750"/>
    </source>
</evidence>
<feature type="transmembrane region" description="Helical" evidence="1">
    <location>
        <begin position="89"/>
        <end position="110"/>
    </location>
</feature>
<comment type="caution">
    <text evidence="3">The sequence shown here is derived from an EMBL/GenBank/DDBJ whole genome shotgun (WGS) entry which is preliminary data.</text>
</comment>
<evidence type="ECO:0000256" key="1">
    <source>
        <dbReference type="SAM" id="Phobius"/>
    </source>
</evidence>
<feature type="transmembrane region" description="Helical" evidence="1">
    <location>
        <begin position="18"/>
        <end position="42"/>
    </location>
</feature>
<dbReference type="InterPro" id="IPR010627">
    <property type="entry name" value="Prepilin_pept_A24_N"/>
</dbReference>
<keyword evidence="1" id="KW-0472">Membrane</keyword>
<dbReference type="Pfam" id="PF06750">
    <property type="entry name" value="A24_N_bact"/>
    <property type="match status" value="1"/>
</dbReference>
<dbReference type="InterPro" id="IPR050882">
    <property type="entry name" value="Prepilin_peptidase/N-MTase"/>
</dbReference>
<dbReference type="EMBL" id="LCAW01000020">
    <property type="protein sequence ID" value="KKR98196.1"/>
    <property type="molecule type" value="Genomic_DNA"/>
</dbReference>
<keyword evidence="1" id="KW-0812">Transmembrane</keyword>
<dbReference type="PANTHER" id="PTHR30487">
    <property type="entry name" value="TYPE 4 PREPILIN-LIKE PROTEINS LEADER PEPTIDE-PROCESSING ENZYME"/>
    <property type="match status" value="1"/>
</dbReference>
<gene>
    <name evidence="3" type="ORF">UU50_C0020G0014</name>
</gene>
<proteinExistence type="predicted"/>
<dbReference type="Proteomes" id="UP000033930">
    <property type="component" value="Unassembled WGS sequence"/>
</dbReference>
<name>A0A0G0VEX1_9BACT</name>
<keyword evidence="1" id="KW-1133">Transmembrane helix</keyword>
<accession>A0A0G0VEX1</accession>
<protein>
    <submittedName>
        <fullName evidence="3">Type 4 prepilin-like protein leader peptide-processing enzyme</fullName>
    </submittedName>
</protein>
<organism evidence="3 4">
    <name type="scientific">Candidatus Uhrbacteria bacterium GW2011_GWC1_41_20</name>
    <dbReference type="NCBI Taxonomy" id="1618983"/>
    <lineage>
        <taxon>Bacteria</taxon>
        <taxon>Candidatus Uhriibacteriota</taxon>
    </lineage>
</organism>
<feature type="domain" description="Prepilin peptidase A24 N-terminal" evidence="2">
    <location>
        <begin position="26"/>
        <end position="109"/>
    </location>
</feature>
<sequence length="111" mass="12455">MDWITNCLSSFSKEELGVVAVVFAFLIGCAFGSAILCAFMRIGKGQTWARGRSKCDVCNKELTWDQLIPIISFIIHGGRCKMCQTKLSWIYPVSEFIAGVIFAGIIYMFFH</sequence>
<evidence type="ECO:0000313" key="3">
    <source>
        <dbReference type="EMBL" id="KKR98196.1"/>
    </source>
</evidence>
<dbReference type="AlphaFoldDB" id="A0A0G0VEX1"/>
<dbReference type="GO" id="GO:0006465">
    <property type="term" value="P:signal peptide processing"/>
    <property type="evidence" value="ECO:0007669"/>
    <property type="project" value="TreeGrafter"/>
</dbReference>
<dbReference type="GO" id="GO:0005886">
    <property type="term" value="C:plasma membrane"/>
    <property type="evidence" value="ECO:0007669"/>
    <property type="project" value="TreeGrafter"/>
</dbReference>
<reference evidence="3 4" key="1">
    <citation type="journal article" date="2015" name="Nature">
        <title>rRNA introns, odd ribosomes, and small enigmatic genomes across a large radiation of phyla.</title>
        <authorList>
            <person name="Brown C.T."/>
            <person name="Hug L.A."/>
            <person name="Thomas B.C."/>
            <person name="Sharon I."/>
            <person name="Castelle C.J."/>
            <person name="Singh A."/>
            <person name="Wilkins M.J."/>
            <person name="Williams K.H."/>
            <person name="Banfield J.F."/>
        </authorList>
    </citation>
    <scope>NUCLEOTIDE SEQUENCE [LARGE SCALE GENOMIC DNA]</scope>
</reference>